<proteinExistence type="predicted"/>
<dbReference type="Proteomes" id="UP000315349">
    <property type="component" value="Chromosome"/>
</dbReference>
<feature type="compositionally biased region" description="Basic and acidic residues" evidence="1">
    <location>
        <begin position="66"/>
        <end position="79"/>
    </location>
</feature>
<reference evidence="2 3" key="1">
    <citation type="submission" date="2019-02" db="EMBL/GenBank/DDBJ databases">
        <title>Deep-cultivation of Planctomycetes and their phenomic and genomic characterization uncovers novel biology.</title>
        <authorList>
            <person name="Wiegand S."/>
            <person name="Jogler M."/>
            <person name="Boedeker C."/>
            <person name="Pinto D."/>
            <person name="Vollmers J."/>
            <person name="Rivas-Marin E."/>
            <person name="Kohn T."/>
            <person name="Peeters S.H."/>
            <person name="Heuer A."/>
            <person name="Rast P."/>
            <person name="Oberbeckmann S."/>
            <person name="Bunk B."/>
            <person name="Jeske O."/>
            <person name="Meyerdierks A."/>
            <person name="Storesund J.E."/>
            <person name="Kallscheuer N."/>
            <person name="Luecker S."/>
            <person name="Lage O.M."/>
            <person name="Pohl T."/>
            <person name="Merkel B.J."/>
            <person name="Hornburger P."/>
            <person name="Mueller R.-W."/>
            <person name="Bruemmer F."/>
            <person name="Labrenz M."/>
            <person name="Spormann A.M."/>
            <person name="Op den Camp H."/>
            <person name="Overmann J."/>
            <person name="Amann R."/>
            <person name="Jetten M.S.M."/>
            <person name="Mascher T."/>
            <person name="Medema M.H."/>
            <person name="Devos D.P."/>
            <person name="Kaster A.-K."/>
            <person name="Ovreas L."/>
            <person name="Rohde M."/>
            <person name="Galperin M.Y."/>
            <person name="Jogler C."/>
        </authorList>
    </citation>
    <scope>NUCLEOTIDE SEQUENCE [LARGE SCALE GENOMIC DNA]</scope>
    <source>
        <strain evidence="2 3">Spb1</strain>
    </source>
</reference>
<keyword evidence="3" id="KW-1185">Reference proteome</keyword>
<protein>
    <submittedName>
        <fullName evidence="2">Uncharacterized protein</fullName>
    </submittedName>
</protein>
<dbReference type="KEGG" id="peh:Spb1_32260"/>
<evidence type="ECO:0000313" key="3">
    <source>
        <dbReference type="Proteomes" id="UP000315349"/>
    </source>
</evidence>
<dbReference type="EMBL" id="CP036299">
    <property type="protein sequence ID" value="QDV31282.1"/>
    <property type="molecule type" value="Genomic_DNA"/>
</dbReference>
<name>A0A518GRS6_9PLAN</name>
<feature type="region of interest" description="Disordered" evidence="1">
    <location>
        <begin position="61"/>
        <end position="83"/>
    </location>
</feature>
<accession>A0A518GRS6</accession>
<gene>
    <name evidence="2" type="ORF">Spb1_32260</name>
</gene>
<dbReference type="AlphaFoldDB" id="A0A518GRS6"/>
<sequence length="100" mass="10654">MMLRFRIGFSGVAEIAIPDARAYQLIQRVLLCAVIAGQPAGPPICGAGLVSSSDQSVVKPSIESPIEGRELSNPKDFRRPVASPRMMSSLIEGGKMARTV</sequence>
<evidence type="ECO:0000313" key="2">
    <source>
        <dbReference type="EMBL" id="QDV31282.1"/>
    </source>
</evidence>
<organism evidence="2 3">
    <name type="scientific">Planctopirus ephydatiae</name>
    <dbReference type="NCBI Taxonomy" id="2528019"/>
    <lineage>
        <taxon>Bacteria</taxon>
        <taxon>Pseudomonadati</taxon>
        <taxon>Planctomycetota</taxon>
        <taxon>Planctomycetia</taxon>
        <taxon>Planctomycetales</taxon>
        <taxon>Planctomycetaceae</taxon>
        <taxon>Planctopirus</taxon>
    </lineage>
</organism>
<evidence type="ECO:0000256" key="1">
    <source>
        <dbReference type="SAM" id="MobiDB-lite"/>
    </source>
</evidence>